<proteinExistence type="predicted"/>
<organism evidence="1">
    <name type="scientific">marine metagenome</name>
    <dbReference type="NCBI Taxonomy" id="408172"/>
    <lineage>
        <taxon>unclassified sequences</taxon>
        <taxon>metagenomes</taxon>
        <taxon>ecological metagenomes</taxon>
    </lineage>
</organism>
<accession>A0A382XDK7</accession>
<protein>
    <submittedName>
        <fullName evidence="1">Uncharacterized protein</fullName>
    </submittedName>
</protein>
<feature type="non-terminal residue" evidence="1">
    <location>
        <position position="45"/>
    </location>
</feature>
<name>A0A382XDK7_9ZZZZ</name>
<dbReference type="AlphaFoldDB" id="A0A382XDK7"/>
<reference evidence="1" key="1">
    <citation type="submission" date="2018-05" db="EMBL/GenBank/DDBJ databases">
        <authorList>
            <person name="Lanie J.A."/>
            <person name="Ng W.-L."/>
            <person name="Kazmierczak K.M."/>
            <person name="Andrzejewski T.M."/>
            <person name="Davidsen T.M."/>
            <person name="Wayne K.J."/>
            <person name="Tettelin H."/>
            <person name="Glass J.I."/>
            <person name="Rusch D."/>
            <person name="Podicherti R."/>
            <person name="Tsui H.-C.T."/>
            <person name="Winkler M.E."/>
        </authorList>
    </citation>
    <scope>NUCLEOTIDE SEQUENCE</scope>
</reference>
<gene>
    <name evidence="1" type="ORF">METZ01_LOCUS422101</name>
</gene>
<dbReference type="EMBL" id="UINC01166994">
    <property type="protein sequence ID" value="SVD69247.1"/>
    <property type="molecule type" value="Genomic_DNA"/>
</dbReference>
<sequence length="45" mass="5057">MLHTIIPPKNSARLLIVFLFLFCISTSIFANTKSEAIRIAKIVKP</sequence>
<evidence type="ECO:0000313" key="1">
    <source>
        <dbReference type="EMBL" id="SVD69247.1"/>
    </source>
</evidence>